<organism evidence="5">
    <name type="scientific">Cladocopium goreaui</name>
    <dbReference type="NCBI Taxonomy" id="2562237"/>
    <lineage>
        <taxon>Eukaryota</taxon>
        <taxon>Sar</taxon>
        <taxon>Alveolata</taxon>
        <taxon>Dinophyceae</taxon>
        <taxon>Suessiales</taxon>
        <taxon>Symbiodiniaceae</taxon>
        <taxon>Cladocopium</taxon>
    </lineage>
</organism>
<evidence type="ECO:0000313" key="7">
    <source>
        <dbReference type="Proteomes" id="UP001152797"/>
    </source>
</evidence>
<evidence type="ECO:0000256" key="2">
    <source>
        <dbReference type="SAM" id="Coils"/>
    </source>
</evidence>
<gene>
    <name evidence="5" type="ORF">C1SCF055_LOCUS24401</name>
</gene>
<feature type="region of interest" description="Disordered" evidence="3">
    <location>
        <begin position="494"/>
        <end position="631"/>
    </location>
</feature>
<accession>A0A9P1CUR9</accession>
<dbReference type="EMBL" id="CAMXCT010002424">
    <property type="protein sequence ID" value="CAI3998070.1"/>
    <property type="molecule type" value="Genomic_DNA"/>
</dbReference>
<feature type="region of interest" description="Disordered" evidence="3">
    <location>
        <begin position="1750"/>
        <end position="1772"/>
    </location>
</feature>
<dbReference type="SMART" id="SM00343">
    <property type="entry name" value="ZnF_C2HC"/>
    <property type="match status" value="1"/>
</dbReference>
<comment type="caution">
    <text evidence="5">The sequence shown here is derived from an EMBL/GenBank/DDBJ whole genome shotgun (WGS) entry which is preliminary data.</text>
</comment>
<dbReference type="GO" id="GO:0008270">
    <property type="term" value="F:zinc ion binding"/>
    <property type="evidence" value="ECO:0007669"/>
    <property type="project" value="UniProtKB-KW"/>
</dbReference>
<reference evidence="5" key="1">
    <citation type="submission" date="2022-10" db="EMBL/GenBank/DDBJ databases">
        <authorList>
            <person name="Chen Y."/>
            <person name="Dougan E. K."/>
            <person name="Chan C."/>
            <person name="Rhodes N."/>
            <person name="Thang M."/>
        </authorList>
    </citation>
    <scope>NUCLEOTIDE SEQUENCE</scope>
</reference>
<feature type="compositionally biased region" description="Low complexity" evidence="3">
    <location>
        <begin position="1880"/>
        <end position="1892"/>
    </location>
</feature>
<dbReference type="PROSITE" id="PS50158">
    <property type="entry name" value="ZF_CCHC"/>
    <property type="match status" value="1"/>
</dbReference>
<evidence type="ECO:0000313" key="5">
    <source>
        <dbReference type="EMBL" id="CAI3998070.1"/>
    </source>
</evidence>
<feature type="region of interest" description="Disordered" evidence="3">
    <location>
        <begin position="1142"/>
        <end position="1170"/>
    </location>
</feature>
<dbReference type="GO" id="GO:0003676">
    <property type="term" value="F:nucleic acid binding"/>
    <property type="evidence" value="ECO:0007669"/>
    <property type="project" value="InterPro"/>
</dbReference>
<dbReference type="InterPro" id="IPR001878">
    <property type="entry name" value="Znf_CCHC"/>
</dbReference>
<feature type="compositionally biased region" description="Basic and acidic residues" evidence="3">
    <location>
        <begin position="1142"/>
        <end position="1156"/>
    </location>
</feature>
<feature type="compositionally biased region" description="Gly residues" evidence="3">
    <location>
        <begin position="536"/>
        <end position="548"/>
    </location>
</feature>
<feature type="compositionally biased region" description="Basic and acidic residues" evidence="3">
    <location>
        <begin position="717"/>
        <end position="726"/>
    </location>
</feature>
<evidence type="ECO:0000259" key="4">
    <source>
        <dbReference type="PROSITE" id="PS50158"/>
    </source>
</evidence>
<evidence type="ECO:0000256" key="1">
    <source>
        <dbReference type="PROSITE-ProRule" id="PRU00047"/>
    </source>
</evidence>
<keyword evidence="7" id="KW-1185">Reference proteome</keyword>
<sequence>MSSTTLSFWFQKMGAPRPEEWARKFHDAGYGDMEEVAALAAADLDNVFIELGVPSGIQNKLRTGIPQFRDGTLASMPQGDLDATVGDKILSYNKGKLRVKTVVEVKEGQSNTMRELFLQTPDGKDWAVISPDDAHFDASKPVKKLSVGDTLAFRSGAGAKLLKIGEVLPRQKTYNLAIHGPGTFFVEGFSHRGVLPAATREGGPNVHGTGSSGNRVFNQMNVNHDQRVIIDQQHFIQNNKVLIQTHDPAYTEMLEQTAEARHRMAIAEAEAQANHRHEALTGSLKEALQIREAQEINQARMFLRENEEKNIKSEAVQHVRAHEAQCTEKVQAYQRILDANLRQSMATKESEIERLRNLAAEKERAQEERIKRLEELVMQQSLHNQKLQSMLDSQLSQPPPVQVVETATLARMAELFVISAPIPACTVDPPTASEHPFHDPLNVDIAPPPYVPPPMLAGPYASNTDGETEDMVTGRIPVGGINITYCKRAESGSIPGPSHGVPLNNASGDHTPMSGRTVPYGGSGRKPSKGPNDGNNQGGNGNGGPGGGDDGDDGGDHDGSPVPSPSPAPEVNKKKDKKKAPGGGGGGGDDDPDKDSDDSDEKFVRRMKKFLGGGFNQSGNDEKPKVKEADTIKLPAIPGRLTAAPAKKVARREAVPVADVEPDKDPGEFIIHIERDDPPLDVDEFVAEMEELASVDPPKGTSRPDSSRPDVVQVDISGKKKDEGEKSSSPPEGEAFVVAQVKGIASEDQDDDDGVDRDLSDQDAKPAREPEPTVKQIEDGEMSSCISVAYEDGIAGVQTLGGSQQPVDIIIDTCLCSDIEKNFKSYKGILKLFETVPQAIFGHVDCPPEGEVDVLVIGDSSTALVDYPDDPKKRKVISVGEILAQSPPTGARKVHWKMRWGKGLGSINAGIWEAMDEIAEKCKEDGIPQIPQKASFLDPDPEERMKIVYQYPNLAQFKFLVLKTAQVREAQTADEHIMDHMAELNEVAEDEATREGAPKANDFTEGDLSSIVPVFKDDVDSDEEEVRLRQHLQADFDEAADADWSPVRSEATDNIPGIDEWETVDDTRPDIVHNVYDRDDNVEGHTEVDYGADHDDGIEVVDEFPEAVNIPEDAMDVDKVETKDDDEALDDVMVIEGPETVHPDVENMPEESKEPETAEAAAGGTLIPDKNINANGRLREISGKMSKYLRGHALADGLPSPDMDFTNLSMDWVELRHSKQRYQEISAASVQARQRKGLPWKPSRVRAFQGHNAFVLKQGKFAPMIRELYTLDPNFTKEMVDTGDIPRVNFRPDLIPEFDNFPRIIYHSCDKGVVSQIIQHGLIPGGWPRSSGRAHSYFIATHPWDANMKKLAGTRAGKPYYVAIDIMQVGARLLRTDEAIMTPDWIPNETIICVYNAAEREFYWSLRAYAAGRKSYNERVKRSKDQGDDVVQAITQSKRGRCMDLLLEQWSDFLTGDDELLVDFYAAVSNSEFIEGRGKGKGQNRGKGKGRHPGGKAGVITQMKIENLRYRDCVTAQKVTIPFRKCDKCDHNMLDGTAKCPSCYVSMEAWSDNRVATEVCRLESRAAEISGVFALNQISQVQPRKHRAGSEARQRNRAGRSNFGVMKDGAKKEVKKLKKTGFATIRERMENDPFFMYNRSIAQLTPPCCDFLHRLGSCISPDVGSTFEARREGKGTDVKTRLVFMPLEGRDASRQSFGPRRATLARKLDLVSFAIQNWTDNHGALDWNVHTDEPKAKASDVVFPAAMGPMKTEGLIDNPRRNFDPRVTERHRPEATTWRMSSYDEPSEGCYRCGAQDHWQRDCPYRGMGAHYTRREQRGTCGYGHNDRGDQYSGWYADQWQYRKTQEKGYTKGSKKGKGRSYSGGYAAERERERSPPPSGGASSSAAVPTAPEYRPGRNTRIIDAVTHETYTSQGVIRERVVEEADGTMYSEITLPDGTVERDYW</sequence>
<feature type="domain" description="CCHC-type" evidence="4">
    <location>
        <begin position="1790"/>
        <end position="1804"/>
    </location>
</feature>
<keyword evidence="1" id="KW-0479">Metal-binding</keyword>
<evidence type="ECO:0000313" key="6">
    <source>
        <dbReference type="EMBL" id="CAL1151445.1"/>
    </source>
</evidence>
<feature type="compositionally biased region" description="Acidic residues" evidence="3">
    <location>
        <begin position="588"/>
        <end position="600"/>
    </location>
</feature>
<protein>
    <recommendedName>
        <fullName evidence="4">CCHC-type domain-containing protein</fullName>
    </recommendedName>
</protein>
<proteinExistence type="predicted"/>
<feature type="compositionally biased region" description="Basic and acidic residues" evidence="3">
    <location>
        <begin position="620"/>
        <end position="631"/>
    </location>
</feature>
<feature type="compositionally biased region" description="Acidic residues" evidence="3">
    <location>
        <begin position="679"/>
        <end position="693"/>
    </location>
</feature>
<name>A0A9P1CUR9_9DINO</name>
<dbReference type="EMBL" id="CAMXCT030002424">
    <property type="protein sequence ID" value="CAL4785382.1"/>
    <property type="molecule type" value="Genomic_DNA"/>
</dbReference>
<evidence type="ECO:0000256" key="3">
    <source>
        <dbReference type="SAM" id="MobiDB-lite"/>
    </source>
</evidence>
<feature type="region of interest" description="Disordered" evidence="3">
    <location>
        <begin position="674"/>
        <end position="774"/>
    </location>
</feature>
<dbReference type="EMBL" id="CAMXCT020002424">
    <property type="protein sequence ID" value="CAL1151445.1"/>
    <property type="molecule type" value="Genomic_DNA"/>
</dbReference>
<feature type="region of interest" description="Disordered" evidence="3">
    <location>
        <begin position="1476"/>
        <end position="1497"/>
    </location>
</feature>
<feature type="compositionally biased region" description="Basic and acidic residues" evidence="3">
    <location>
        <begin position="1758"/>
        <end position="1772"/>
    </location>
</feature>
<keyword evidence="1" id="KW-0863">Zinc-finger</keyword>
<reference evidence="6" key="2">
    <citation type="submission" date="2024-04" db="EMBL/GenBank/DDBJ databases">
        <authorList>
            <person name="Chen Y."/>
            <person name="Shah S."/>
            <person name="Dougan E. K."/>
            <person name="Thang M."/>
            <person name="Chan C."/>
        </authorList>
    </citation>
    <scope>NUCLEOTIDE SEQUENCE [LARGE SCALE GENOMIC DNA]</scope>
</reference>
<feature type="compositionally biased region" description="Basic residues" evidence="3">
    <location>
        <begin position="1479"/>
        <end position="1494"/>
    </location>
</feature>
<feature type="region of interest" description="Disordered" evidence="3">
    <location>
        <begin position="1584"/>
        <end position="1603"/>
    </location>
</feature>
<feature type="compositionally biased region" description="Basic and acidic residues" evidence="3">
    <location>
        <begin position="756"/>
        <end position="774"/>
    </location>
</feature>
<keyword evidence="1" id="KW-0862">Zinc</keyword>
<dbReference type="Proteomes" id="UP001152797">
    <property type="component" value="Unassembled WGS sequence"/>
</dbReference>
<feature type="coiled-coil region" evidence="2">
    <location>
        <begin position="338"/>
        <end position="376"/>
    </location>
</feature>
<keyword evidence="2" id="KW-0175">Coiled coil</keyword>
<feature type="region of interest" description="Disordered" evidence="3">
    <location>
        <begin position="1846"/>
        <end position="1898"/>
    </location>
</feature>